<gene>
    <name evidence="2" type="ORF">C7H19_02605</name>
</gene>
<dbReference type="InterPro" id="IPR008538">
    <property type="entry name" value="Uma2"/>
</dbReference>
<organism evidence="2 3">
    <name type="scientific">Aphanothece hegewaldii CCALA 016</name>
    <dbReference type="NCBI Taxonomy" id="2107694"/>
    <lineage>
        <taxon>Bacteria</taxon>
        <taxon>Bacillati</taxon>
        <taxon>Cyanobacteriota</taxon>
        <taxon>Cyanophyceae</taxon>
        <taxon>Oscillatoriophycideae</taxon>
        <taxon>Chroococcales</taxon>
        <taxon>Aphanothecaceae</taxon>
        <taxon>Aphanothece</taxon>
    </lineage>
</organism>
<dbReference type="InterPro" id="IPR011335">
    <property type="entry name" value="Restrct_endonuc-II-like"/>
</dbReference>
<dbReference type="InterPro" id="IPR012296">
    <property type="entry name" value="Nuclease_put_TT1808"/>
</dbReference>
<feature type="domain" description="Putative restriction endonuclease" evidence="1">
    <location>
        <begin position="16"/>
        <end position="173"/>
    </location>
</feature>
<dbReference type="Gene3D" id="3.90.1570.10">
    <property type="entry name" value="tt1808, chain A"/>
    <property type="match status" value="1"/>
</dbReference>
<name>A0A2T1M2I7_9CHRO</name>
<dbReference type="RefSeq" id="WP_106455329.1">
    <property type="nucleotide sequence ID" value="NZ_PXOH01000002.1"/>
</dbReference>
<dbReference type="EMBL" id="PXOH01000002">
    <property type="protein sequence ID" value="PSF38964.1"/>
    <property type="molecule type" value="Genomic_DNA"/>
</dbReference>
<evidence type="ECO:0000313" key="2">
    <source>
        <dbReference type="EMBL" id="PSF38964.1"/>
    </source>
</evidence>
<proteinExistence type="predicted"/>
<dbReference type="OrthoDB" id="513575at2"/>
<sequence length="182" mass="20685">MSLTAEDLERFISKIPNYPMELINGEIIIMSPSGLESEEVALEIARLLSNWVRLRKLGRVLGSSAGFILPNETEDVRSPDVSFIRADRLKRTTPDYARVVPDLIFEVKSKTDSIEKLRQKIQVFLELGTQVGVLVDPRTHTMEVYRNGQETIFLRDGDILTVPDVLPGWELTISEIWAPEFD</sequence>
<dbReference type="Pfam" id="PF05685">
    <property type="entry name" value="Uma2"/>
    <property type="match status" value="1"/>
</dbReference>
<dbReference type="AlphaFoldDB" id="A0A2T1M2I7"/>
<protein>
    <recommendedName>
        <fullName evidence="1">Putative restriction endonuclease domain-containing protein</fullName>
    </recommendedName>
</protein>
<comment type="caution">
    <text evidence="2">The sequence shown here is derived from an EMBL/GenBank/DDBJ whole genome shotgun (WGS) entry which is preliminary data.</text>
</comment>
<keyword evidence="3" id="KW-1185">Reference proteome</keyword>
<dbReference type="PANTHER" id="PTHR34107:SF7">
    <property type="entry name" value="SLR2092 PROTEIN"/>
    <property type="match status" value="1"/>
</dbReference>
<dbReference type="Proteomes" id="UP000239001">
    <property type="component" value="Unassembled WGS sequence"/>
</dbReference>
<dbReference type="PANTHER" id="PTHR34107">
    <property type="entry name" value="SLL0198 PROTEIN-RELATED"/>
    <property type="match status" value="1"/>
</dbReference>
<dbReference type="SUPFAM" id="SSF52980">
    <property type="entry name" value="Restriction endonuclease-like"/>
    <property type="match status" value="1"/>
</dbReference>
<evidence type="ECO:0000259" key="1">
    <source>
        <dbReference type="Pfam" id="PF05685"/>
    </source>
</evidence>
<dbReference type="CDD" id="cd06260">
    <property type="entry name" value="DUF820-like"/>
    <property type="match status" value="1"/>
</dbReference>
<reference evidence="2 3" key="1">
    <citation type="submission" date="2018-03" db="EMBL/GenBank/DDBJ databases">
        <title>The ancient ancestry and fast evolution of plastids.</title>
        <authorList>
            <person name="Moore K.R."/>
            <person name="Magnabosco C."/>
            <person name="Momper L."/>
            <person name="Gold D.A."/>
            <person name="Bosak T."/>
            <person name="Fournier G.P."/>
        </authorList>
    </citation>
    <scope>NUCLEOTIDE SEQUENCE [LARGE SCALE GENOMIC DNA]</scope>
    <source>
        <strain evidence="2 3">CCALA 016</strain>
    </source>
</reference>
<accession>A0A2T1M2I7</accession>
<evidence type="ECO:0000313" key="3">
    <source>
        <dbReference type="Proteomes" id="UP000239001"/>
    </source>
</evidence>
<reference evidence="2 3" key="2">
    <citation type="submission" date="2018-03" db="EMBL/GenBank/DDBJ databases">
        <authorList>
            <person name="Keele B.F."/>
        </authorList>
    </citation>
    <scope>NUCLEOTIDE SEQUENCE [LARGE SCALE GENOMIC DNA]</scope>
    <source>
        <strain evidence="2 3">CCALA 016</strain>
    </source>
</reference>